<dbReference type="Gene3D" id="3.40.50.1110">
    <property type="entry name" value="SGNH hydrolase"/>
    <property type="match status" value="1"/>
</dbReference>
<dbReference type="Pfam" id="PF13472">
    <property type="entry name" value="Lipase_GDSL_2"/>
    <property type="match status" value="1"/>
</dbReference>
<feature type="domain" description="SGNH hydrolase-type esterase" evidence="1">
    <location>
        <begin position="20"/>
        <end position="169"/>
    </location>
</feature>
<accession>A0A1E8GPU8</accession>
<dbReference type="PANTHER" id="PTHR14209">
    <property type="entry name" value="ISOAMYL ACETATE-HYDROLYZING ESTERASE 1"/>
    <property type="match status" value="1"/>
</dbReference>
<protein>
    <recommendedName>
        <fullName evidence="1">SGNH hydrolase-type esterase domain-containing protein</fullName>
    </recommendedName>
</protein>
<evidence type="ECO:0000313" key="2">
    <source>
        <dbReference type="EMBL" id="OFI50281.1"/>
    </source>
</evidence>
<comment type="caution">
    <text evidence="2">The sequence shown here is derived from an EMBL/GenBank/DDBJ whole genome shotgun (WGS) entry which is preliminary data.</text>
</comment>
<dbReference type="AlphaFoldDB" id="A0A1E8GPU8"/>
<dbReference type="InterPro" id="IPR013830">
    <property type="entry name" value="SGNH_hydro"/>
</dbReference>
<evidence type="ECO:0000313" key="3">
    <source>
        <dbReference type="Proteomes" id="UP000178622"/>
    </source>
</evidence>
<gene>
    <name evidence="2" type="ORF">BG261_09180</name>
</gene>
<dbReference type="PANTHER" id="PTHR14209:SF19">
    <property type="entry name" value="ISOAMYL ACETATE-HYDROLYZING ESTERASE 1 HOMOLOG"/>
    <property type="match status" value="1"/>
</dbReference>
<sequence length="183" mass="20567">MKKISIFGDSISTEPILKCLVEKKLSDKSIDAKVDIFAVPGESSKDGLKRLYQVVQGAYDYNIVFFGANDAALHYNVSPSEFVENLQRIASTLGQDKTSIVTVPYLNEKLTSKYRSNEQVAKYVEAEINAFKDSPVNIIDLNKAMWQTKNPNKLIIDDGLHFTEAGYQLLSDLITENIRKKVE</sequence>
<dbReference type="InterPro" id="IPR036514">
    <property type="entry name" value="SGNH_hydro_sf"/>
</dbReference>
<dbReference type="OrthoDB" id="388542at2"/>
<dbReference type="SUPFAM" id="SSF52266">
    <property type="entry name" value="SGNH hydrolase"/>
    <property type="match status" value="1"/>
</dbReference>
<dbReference type="STRING" id="1859473.BG261_09180"/>
<dbReference type="InterPro" id="IPR045136">
    <property type="entry name" value="Iah1-like"/>
</dbReference>
<dbReference type="Proteomes" id="UP000178622">
    <property type="component" value="Unassembled WGS sequence"/>
</dbReference>
<evidence type="ECO:0000259" key="1">
    <source>
        <dbReference type="Pfam" id="PF13472"/>
    </source>
</evidence>
<dbReference type="EMBL" id="MKIR01000002">
    <property type="protein sequence ID" value="OFI50281.1"/>
    <property type="molecule type" value="Genomic_DNA"/>
</dbReference>
<reference evidence="3" key="1">
    <citation type="submission" date="2016-09" db="EMBL/GenBank/DDBJ databases">
        <title>Draft genome sequence of a novel species of the family Streptococcaceae isolated from flowers.</title>
        <authorList>
            <person name="Chuah L.-O."/>
            <person name="Yap K.-P."/>
            <person name="Thong K.L."/>
            <person name="Liong M.T."/>
            <person name="Ahmad R."/>
            <person name="Rusul G."/>
        </authorList>
    </citation>
    <scope>NUCLEOTIDE SEQUENCE [LARGE SCALE GENOMIC DNA]</scope>
    <source>
        <strain evidence="3">DF1</strain>
    </source>
</reference>
<keyword evidence="3" id="KW-1185">Reference proteome</keyword>
<dbReference type="RefSeq" id="WP_070791499.1">
    <property type="nucleotide sequence ID" value="NZ_MKIR01000002.1"/>
</dbReference>
<name>A0A1E8GPU8_9LACT</name>
<proteinExistence type="predicted"/>
<organism evidence="2 3">
    <name type="scientific">Floricoccus tropicus</name>
    <dbReference type="NCBI Taxonomy" id="1859473"/>
    <lineage>
        <taxon>Bacteria</taxon>
        <taxon>Bacillati</taxon>
        <taxon>Bacillota</taxon>
        <taxon>Bacilli</taxon>
        <taxon>Lactobacillales</taxon>
        <taxon>Streptococcaceae</taxon>
        <taxon>Floricoccus</taxon>
    </lineage>
</organism>